<dbReference type="PANTHER" id="PTHR43849">
    <property type="entry name" value="BLL3936 PROTEIN"/>
    <property type="match status" value="1"/>
</dbReference>
<dbReference type="PANTHER" id="PTHR43849:SF2">
    <property type="entry name" value="BLL3936 PROTEIN"/>
    <property type="match status" value="1"/>
</dbReference>
<dbReference type="InterPro" id="IPR010656">
    <property type="entry name" value="DctM"/>
</dbReference>
<dbReference type="RefSeq" id="WP_213236832.1">
    <property type="nucleotide sequence ID" value="NZ_JAHBCL010000015.1"/>
</dbReference>
<feature type="transmembrane region" description="Helical" evidence="1">
    <location>
        <begin position="69"/>
        <end position="86"/>
    </location>
</feature>
<organism evidence="3 4">
    <name type="scientific">Fusibacter paucivorans</name>
    <dbReference type="NCBI Taxonomy" id="76009"/>
    <lineage>
        <taxon>Bacteria</taxon>
        <taxon>Bacillati</taxon>
        <taxon>Bacillota</taxon>
        <taxon>Clostridia</taxon>
        <taxon>Eubacteriales</taxon>
        <taxon>Eubacteriales Family XII. Incertae Sedis</taxon>
        <taxon>Fusibacter</taxon>
    </lineage>
</organism>
<evidence type="ECO:0000256" key="1">
    <source>
        <dbReference type="SAM" id="Phobius"/>
    </source>
</evidence>
<keyword evidence="1" id="KW-0472">Membrane</keyword>
<feature type="transmembrane region" description="Helical" evidence="1">
    <location>
        <begin position="12"/>
        <end position="32"/>
    </location>
</feature>
<feature type="transmembrane region" description="Helical" evidence="1">
    <location>
        <begin position="290"/>
        <end position="316"/>
    </location>
</feature>
<comment type="caution">
    <text evidence="3">The sequence shown here is derived from an EMBL/GenBank/DDBJ whole genome shotgun (WGS) entry which is preliminary data.</text>
</comment>
<feature type="transmembrane region" description="Helical" evidence="1">
    <location>
        <begin position="98"/>
        <end position="117"/>
    </location>
</feature>
<feature type="transmembrane region" description="Helical" evidence="1">
    <location>
        <begin position="167"/>
        <end position="190"/>
    </location>
</feature>
<feature type="transmembrane region" description="Helical" evidence="1">
    <location>
        <begin position="398"/>
        <end position="420"/>
    </location>
</feature>
<proteinExistence type="predicted"/>
<evidence type="ECO:0000313" key="4">
    <source>
        <dbReference type="Proteomes" id="UP000746471"/>
    </source>
</evidence>
<feature type="transmembrane region" description="Helical" evidence="1">
    <location>
        <begin position="124"/>
        <end position="147"/>
    </location>
</feature>
<keyword evidence="1" id="KW-1133">Transmembrane helix</keyword>
<dbReference type="Pfam" id="PF06808">
    <property type="entry name" value="DctM"/>
    <property type="match status" value="1"/>
</dbReference>
<keyword evidence="4" id="KW-1185">Reference proteome</keyword>
<feature type="domain" description="TRAP C4-dicarboxylate transport system permease DctM subunit" evidence="2">
    <location>
        <begin position="110"/>
        <end position="545"/>
    </location>
</feature>
<dbReference type="InterPro" id="IPR011853">
    <property type="entry name" value="TRAP_DctM-Dct_fused"/>
</dbReference>
<feature type="transmembrane region" description="Helical" evidence="1">
    <location>
        <begin position="483"/>
        <end position="508"/>
    </location>
</feature>
<dbReference type="EMBL" id="JAHBCL010000015">
    <property type="protein sequence ID" value="MBS7526970.1"/>
    <property type="molecule type" value="Genomic_DNA"/>
</dbReference>
<sequence length="626" mass="66490">MNQQNISDAKRHNWVDISIVVIIAALASFHLYTASVGILPSYAQASVHWALVSAYILLTKPLKFKFGRLIDLAIIAVNVYLTYYQMVIQEDMIFRAGIYYKYEIVFSIIALLIALEVSRRVIGFILPVISILFLSYALLGSHLTGLFKTVSFSISRIAPYLYTSTDGLFGQTLLVSAQFIFLFVLFGTILDMTGAGSFFVDMSFSLTGRARGGPAQAAIYSSMLMGTINGSGAANVVTTGTFTIPLMKKVGFKPSMSGAIEAVASSGGQIMPPVMGAVAFLMSEITGIEYATIAMASLIPAVLYYLTLSTGVYLTARRDHIPAIPKEELADFFKTLKSGWLYFLPLVMLVALLFKGYSPQRSAFGAIVATLVVGFIVNRANMTLSNFVTALKKAANGIAPIAAACILAGIIMGVINLTGLGLKISGIIEGIAAGRLLVALILAMLTSLLLGMGLPTSAAYMILAVLVAPAVIKMGASTLSAHLFILYFGALSTITPPVALSTFAAAGIAEANIWKTGIDALKLAATGFIIPFVFVFNEELLLVGSGVQITIAFVTAMIGCLVLASSLIGWFGTKLSIVSRLLLLPCAIMLFMANPPILSVVGLVLSSVIIGGEFTIRKRMSTANAA</sequence>
<feature type="transmembrane region" description="Helical" evidence="1">
    <location>
        <begin position="520"/>
        <end position="537"/>
    </location>
</feature>
<feature type="transmembrane region" description="Helical" evidence="1">
    <location>
        <begin position="361"/>
        <end position="378"/>
    </location>
</feature>
<feature type="transmembrane region" description="Helical" evidence="1">
    <location>
        <begin position="582"/>
        <end position="610"/>
    </location>
</feature>
<evidence type="ECO:0000259" key="2">
    <source>
        <dbReference type="Pfam" id="PF06808"/>
    </source>
</evidence>
<feature type="transmembrane region" description="Helical" evidence="1">
    <location>
        <begin position="432"/>
        <end position="452"/>
    </location>
</feature>
<gene>
    <name evidence="3" type="ORF">KHM83_09790</name>
</gene>
<evidence type="ECO:0000313" key="3">
    <source>
        <dbReference type="EMBL" id="MBS7526970.1"/>
    </source>
</evidence>
<dbReference type="Proteomes" id="UP000746471">
    <property type="component" value="Unassembled WGS sequence"/>
</dbReference>
<feature type="transmembrane region" description="Helical" evidence="1">
    <location>
        <begin position="549"/>
        <end position="570"/>
    </location>
</feature>
<protein>
    <submittedName>
        <fullName evidence="3">TRAP transporter permease</fullName>
    </submittedName>
</protein>
<dbReference type="NCBIfam" id="TIGR02123">
    <property type="entry name" value="TRAP_fused"/>
    <property type="match status" value="1"/>
</dbReference>
<accession>A0ABS5PP81</accession>
<feature type="transmembrane region" description="Helical" evidence="1">
    <location>
        <begin position="336"/>
        <end position="354"/>
    </location>
</feature>
<reference evidence="3 4" key="1">
    <citation type="submission" date="2021-05" db="EMBL/GenBank/DDBJ databases">
        <title>Fusibacter ferrireducens sp. nov., an anaerobic, sulfur- and Fe-reducing bacterium isolated from the mangrove sediment.</title>
        <authorList>
            <person name="Qiu D."/>
        </authorList>
    </citation>
    <scope>NUCLEOTIDE SEQUENCE [LARGE SCALE GENOMIC DNA]</scope>
    <source>
        <strain evidence="3 4">DSM 12116</strain>
    </source>
</reference>
<keyword evidence="1" id="KW-0812">Transmembrane</keyword>
<feature type="transmembrane region" description="Helical" evidence="1">
    <location>
        <begin position="38"/>
        <end position="57"/>
    </location>
</feature>
<feature type="transmembrane region" description="Helical" evidence="1">
    <location>
        <begin position="458"/>
        <end position="476"/>
    </location>
</feature>
<name>A0ABS5PP81_9FIRM</name>